<organism evidence="1 2">
    <name type="scientific">Eumeta variegata</name>
    <name type="common">Bagworm moth</name>
    <name type="synonym">Eumeta japonica</name>
    <dbReference type="NCBI Taxonomy" id="151549"/>
    <lineage>
        <taxon>Eukaryota</taxon>
        <taxon>Metazoa</taxon>
        <taxon>Ecdysozoa</taxon>
        <taxon>Arthropoda</taxon>
        <taxon>Hexapoda</taxon>
        <taxon>Insecta</taxon>
        <taxon>Pterygota</taxon>
        <taxon>Neoptera</taxon>
        <taxon>Endopterygota</taxon>
        <taxon>Lepidoptera</taxon>
        <taxon>Glossata</taxon>
        <taxon>Ditrysia</taxon>
        <taxon>Tineoidea</taxon>
        <taxon>Psychidae</taxon>
        <taxon>Oiketicinae</taxon>
        <taxon>Eumeta</taxon>
    </lineage>
</organism>
<evidence type="ECO:0000313" key="2">
    <source>
        <dbReference type="Proteomes" id="UP000299102"/>
    </source>
</evidence>
<comment type="caution">
    <text evidence="1">The sequence shown here is derived from an EMBL/GenBank/DDBJ whole genome shotgun (WGS) entry which is preliminary data.</text>
</comment>
<dbReference type="EMBL" id="BGZK01000424">
    <property type="protein sequence ID" value="GBP42808.1"/>
    <property type="molecule type" value="Genomic_DNA"/>
</dbReference>
<protein>
    <submittedName>
        <fullName evidence="1">Uncharacterized protein</fullName>
    </submittedName>
</protein>
<accession>A0A4C1VUJ6</accession>
<proteinExistence type="predicted"/>
<dbReference type="AlphaFoldDB" id="A0A4C1VUJ6"/>
<dbReference type="Proteomes" id="UP000299102">
    <property type="component" value="Unassembled WGS sequence"/>
</dbReference>
<gene>
    <name evidence="1" type="ORF">EVAR_83326_1</name>
</gene>
<keyword evidence="2" id="KW-1185">Reference proteome</keyword>
<sequence>MTHSMIRDTRRWMRSRSKLCYWDALPRDIILRVVRFGLYKIGWNLPADDVFHYFREKGGKCAKLQVDEYESSYFLRKRDYKSAFPGIRDHTEKVQRFMWAIPGGTAMPGRPVTGVERAPNTPSGYKNQFNILVPRCGNFQILS</sequence>
<name>A0A4C1VUJ6_EUMVA</name>
<reference evidence="1 2" key="1">
    <citation type="journal article" date="2019" name="Commun. Biol.">
        <title>The bagworm genome reveals a unique fibroin gene that provides high tensile strength.</title>
        <authorList>
            <person name="Kono N."/>
            <person name="Nakamura H."/>
            <person name="Ohtoshi R."/>
            <person name="Tomita M."/>
            <person name="Numata K."/>
            <person name="Arakawa K."/>
        </authorList>
    </citation>
    <scope>NUCLEOTIDE SEQUENCE [LARGE SCALE GENOMIC DNA]</scope>
</reference>
<evidence type="ECO:0000313" key="1">
    <source>
        <dbReference type="EMBL" id="GBP42808.1"/>
    </source>
</evidence>